<keyword evidence="1" id="KW-0479">Metal-binding</keyword>
<dbReference type="EMBL" id="CAJVPQ010006348">
    <property type="protein sequence ID" value="CAG8683626.1"/>
    <property type="molecule type" value="Genomic_DNA"/>
</dbReference>
<feature type="domain" description="CCHC-type" evidence="2">
    <location>
        <begin position="123"/>
        <end position="137"/>
    </location>
</feature>
<evidence type="ECO:0000313" key="4">
    <source>
        <dbReference type="Proteomes" id="UP000789570"/>
    </source>
</evidence>
<organism evidence="3 4">
    <name type="scientific">Funneliformis caledonium</name>
    <dbReference type="NCBI Taxonomy" id="1117310"/>
    <lineage>
        <taxon>Eukaryota</taxon>
        <taxon>Fungi</taxon>
        <taxon>Fungi incertae sedis</taxon>
        <taxon>Mucoromycota</taxon>
        <taxon>Glomeromycotina</taxon>
        <taxon>Glomeromycetes</taxon>
        <taxon>Glomerales</taxon>
        <taxon>Glomeraceae</taxon>
        <taxon>Funneliformis</taxon>
    </lineage>
</organism>
<gene>
    <name evidence="3" type="ORF">FCALED_LOCUS12631</name>
</gene>
<reference evidence="3" key="1">
    <citation type="submission" date="2021-06" db="EMBL/GenBank/DDBJ databases">
        <authorList>
            <person name="Kallberg Y."/>
            <person name="Tangrot J."/>
            <person name="Rosling A."/>
        </authorList>
    </citation>
    <scope>NUCLEOTIDE SEQUENCE</scope>
    <source>
        <strain evidence="3">UK204</strain>
    </source>
</reference>
<keyword evidence="1" id="KW-0863">Zinc-finger</keyword>
<dbReference type="PROSITE" id="PS50158">
    <property type="entry name" value="ZF_CCHC"/>
    <property type="match status" value="4"/>
</dbReference>
<dbReference type="Gene3D" id="4.10.60.10">
    <property type="entry name" value="Zinc finger, CCHC-type"/>
    <property type="match status" value="3"/>
</dbReference>
<feature type="domain" description="CCHC-type" evidence="2">
    <location>
        <begin position="13"/>
        <end position="28"/>
    </location>
</feature>
<comment type="caution">
    <text evidence="3">The sequence shown here is derived from an EMBL/GenBank/DDBJ whole genome shotgun (WGS) entry which is preliminary data.</text>
</comment>
<sequence length="166" mass="18314">DDNYNSGYRSKGCYKCGESGHISRNCPDNGNGGGVLSVEEPDILPKIAMTTMKMITVHREVTTLVPNVIRHCGKIGHISRNCRTGGGKGYYNNYNSGGGGNSKTCFSCGEYGHYQRDCDKEQKCYNCGRSGHQSRDCDYPRGSKVCYKCQKEGHIQKDCPLSDYDA</sequence>
<dbReference type="GO" id="GO:0008270">
    <property type="term" value="F:zinc ion binding"/>
    <property type="evidence" value="ECO:0007669"/>
    <property type="project" value="UniProtKB-KW"/>
</dbReference>
<accession>A0A9N9EPI6</accession>
<feature type="domain" description="CCHC-type" evidence="2">
    <location>
        <begin position="146"/>
        <end position="160"/>
    </location>
</feature>
<feature type="domain" description="CCHC-type" evidence="2">
    <location>
        <begin position="105"/>
        <end position="120"/>
    </location>
</feature>
<dbReference type="GO" id="GO:0003676">
    <property type="term" value="F:nucleic acid binding"/>
    <property type="evidence" value="ECO:0007669"/>
    <property type="project" value="InterPro"/>
</dbReference>
<dbReference type="InterPro" id="IPR051714">
    <property type="entry name" value="Znf_CCHC_NABP"/>
</dbReference>
<dbReference type="Pfam" id="PF00098">
    <property type="entry name" value="zf-CCHC"/>
    <property type="match status" value="5"/>
</dbReference>
<dbReference type="PANTHER" id="PTHR23002">
    <property type="entry name" value="ZINC FINGER CCHC DOMAIN CONTAINING PROTEIN"/>
    <property type="match status" value="1"/>
</dbReference>
<name>A0A9N9EPI6_9GLOM</name>
<dbReference type="SUPFAM" id="SSF57756">
    <property type="entry name" value="Retrovirus zinc finger-like domains"/>
    <property type="match status" value="3"/>
</dbReference>
<evidence type="ECO:0000313" key="3">
    <source>
        <dbReference type="EMBL" id="CAG8683626.1"/>
    </source>
</evidence>
<protein>
    <submittedName>
        <fullName evidence="3">14441_t:CDS:1</fullName>
    </submittedName>
</protein>
<feature type="non-terminal residue" evidence="3">
    <location>
        <position position="166"/>
    </location>
</feature>
<dbReference type="Proteomes" id="UP000789570">
    <property type="component" value="Unassembled WGS sequence"/>
</dbReference>
<dbReference type="AlphaFoldDB" id="A0A9N9EPI6"/>
<keyword evidence="4" id="KW-1185">Reference proteome</keyword>
<dbReference type="OrthoDB" id="3863715at2759"/>
<dbReference type="InterPro" id="IPR001878">
    <property type="entry name" value="Znf_CCHC"/>
</dbReference>
<evidence type="ECO:0000259" key="2">
    <source>
        <dbReference type="PROSITE" id="PS50158"/>
    </source>
</evidence>
<proteinExistence type="predicted"/>
<evidence type="ECO:0000256" key="1">
    <source>
        <dbReference type="PROSITE-ProRule" id="PRU00047"/>
    </source>
</evidence>
<dbReference type="SMART" id="SM00343">
    <property type="entry name" value="ZnF_C2HC"/>
    <property type="match status" value="5"/>
</dbReference>
<dbReference type="InterPro" id="IPR036875">
    <property type="entry name" value="Znf_CCHC_sf"/>
</dbReference>
<keyword evidence="1" id="KW-0862">Zinc</keyword>